<feature type="region of interest" description="Disordered" evidence="1">
    <location>
        <begin position="107"/>
        <end position="126"/>
    </location>
</feature>
<dbReference type="PROSITE" id="PS50004">
    <property type="entry name" value="C2"/>
    <property type="match status" value="2"/>
</dbReference>
<evidence type="ECO:0000256" key="1">
    <source>
        <dbReference type="SAM" id="MobiDB-lite"/>
    </source>
</evidence>
<dbReference type="InterPro" id="IPR000008">
    <property type="entry name" value="C2_dom"/>
</dbReference>
<evidence type="ECO:0000259" key="3">
    <source>
        <dbReference type="PROSITE" id="PS50004"/>
    </source>
</evidence>
<dbReference type="GO" id="GO:0005886">
    <property type="term" value="C:plasma membrane"/>
    <property type="evidence" value="ECO:0007669"/>
    <property type="project" value="TreeGrafter"/>
</dbReference>
<feature type="region of interest" description="Disordered" evidence="1">
    <location>
        <begin position="48"/>
        <end position="87"/>
    </location>
</feature>
<dbReference type="KEGG" id="aten:116289388"/>
<dbReference type="Proteomes" id="UP000515163">
    <property type="component" value="Unplaced"/>
</dbReference>
<dbReference type="GO" id="GO:0001786">
    <property type="term" value="F:phosphatidylserine binding"/>
    <property type="evidence" value="ECO:0007669"/>
    <property type="project" value="TreeGrafter"/>
</dbReference>
<dbReference type="PANTHER" id="PTHR10024:SF227">
    <property type="entry name" value="SYNAPTOTAGMIN 1"/>
    <property type="match status" value="1"/>
</dbReference>
<sequence>MTIHQHSKDPGTYSPFIGYIALVVTITTLVVGVLCKYLKELCRRIKRKKSRRRKRASSSPTTSRSGSLRIDSKKLSSPVKRSDSSASKAPSVSAVDFSIPKTRQNVLQQPLPELTQGRLGDNNGSGDEKRMSMVGLYFTDEQLALDTIEPSAYKRLDHTVTVGKNSNLGELHFIAKYSERNRKLTILVVGGNDFPARDFSGSLDTCLTIALLPDRSLRKQTAIYRRSVNPMYNESFTFHIAADEDVYSRSLLFVTFYFDQYSHSHVLGEQQVPLVDLHLGDETMVRCFLQEASTSSFITALQSMSNAEVGDILLSLCYTTKDQTLNVSIMKTSNLSASLFNSSEKVYVKGVFALDNKRLAKRKTNLREVGSKYTIFNEALLFRVPRVTLDQGTLTISLNRYNLVGKSSTIGVVSFGPLSTGPEAAHWDDMLAKPENFSAMWHILRGFKFGEREVQQPTYP</sequence>
<dbReference type="Gene3D" id="2.60.40.150">
    <property type="entry name" value="C2 domain"/>
    <property type="match status" value="2"/>
</dbReference>
<dbReference type="GO" id="GO:0098793">
    <property type="term" value="C:presynapse"/>
    <property type="evidence" value="ECO:0007669"/>
    <property type="project" value="GOC"/>
</dbReference>
<dbReference type="RefSeq" id="XP_031552146.1">
    <property type="nucleotide sequence ID" value="XM_031696286.1"/>
</dbReference>
<accession>A0A6P8HHR4</accession>
<protein>
    <submittedName>
        <fullName evidence="5 6">Synaptotagmin-7-like</fullName>
    </submittedName>
</protein>
<dbReference type="GO" id="GO:0030276">
    <property type="term" value="F:clathrin binding"/>
    <property type="evidence" value="ECO:0007669"/>
    <property type="project" value="TreeGrafter"/>
</dbReference>
<feature type="compositionally biased region" description="Low complexity" evidence="1">
    <location>
        <begin position="57"/>
        <end position="69"/>
    </location>
</feature>
<dbReference type="GO" id="GO:0005509">
    <property type="term" value="F:calcium ion binding"/>
    <property type="evidence" value="ECO:0007669"/>
    <property type="project" value="TreeGrafter"/>
</dbReference>
<name>A0A6P8HHR4_ACTTE</name>
<dbReference type="SUPFAM" id="SSF49562">
    <property type="entry name" value="C2 domain (Calcium/lipid-binding domain, CaLB)"/>
    <property type="match status" value="2"/>
</dbReference>
<dbReference type="PANTHER" id="PTHR10024">
    <property type="entry name" value="SYNAPTOTAGMIN"/>
    <property type="match status" value="1"/>
</dbReference>
<reference evidence="5 6" key="1">
    <citation type="submission" date="2025-04" db="UniProtKB">
        <authorList>
            <consortium name="RefSeq"/>
        </authorList>
    </citation>
    <scope>IDENTIFICATION</scope>
    <source>
        <tissue evidence="5 6">Tentacle</tissue>
    </source>
</reference>
<dbReference type="RefSeq" id="XP_031552147.1">
    <property type="nucleotide sequence ID" value="XM_031696287.1"/>
</dbReference>
<dbReference type="AlphaFoldDB" id="A0A6P8HHR4"/>
<keyword evidence="4" id="KW-1185">Reference proteome</keyword>
<proteinExistence type="predicted"/>
<evidence type="ECO:0000313" key="6">
    <source>
        <dbReference type="RefSeq" id="XP_031552147.1"/>
    </source>
</evidence>
<keyword evidence="2" id="KW-0472">Membrane</keyword>
<evidence type="ECO:0000313" key="8">
    <source>
        <dbReference type="RefSeq" id="XP_031552150.1"/>
    </source>
</evidence>
<feature type="transmembrane region" description="Helical" evidence="2">
    <location>
        <begin position="16"/>
        <end position="38"/>
    </location>
</feature>
<dbReference type="CDD" id="cd00276">
    <property type="entry name" value="C2B_Synaptotagmin"/>
    <property type="match status" value="1"/>
</dbReference>
<keyword evidence="2" id="KW-0812">Transmembrane</keyword>
<dbReference type="InterPro" id="IPR035892">
    <property type="entry name" value="C2_domain_sf"/>
</dbReference>
<feature type="domain" description="C2" evidence="3">
    <location>
        <begin position="308"/>
        <end position="431"/>
    </location>
</feature>
<evidence type="ECO:0000313" key="5">
    <source>
        <dbReference type="RefSeq" id="XP_031552146.1"/>
    </source>
</evidence>
<dbReference type="OrthoDB" id="67700at2759"/>
<dbReference type="SMART" id="SM00239">
    <property type="entry name" value="C2"/>
    <property type="match status" value="2"/>
</dbReference>
<feature type="domain" description="C2" evidence="3">
    <location>
        <begin position="167"/>
        <end position="288"/>
    </location>
</feature>
<evidence type="ECO:0000313" key="4">
    <source>
        <dbReference type="Proteomes" id="UP000515163"/>
    </source>
</evidence>
<dbReference type="GO" id="GO:0070382">
    <property type="term" value="C:exocytic vesicle"/>
    <property type="evidence" value="ECO:0007669"/>
    <property type="project" value="TreeGrafter"/>
</dbReference>
<dbReference type="GeneID" id="116289388"/>
<dbReference type="GO" id="GO:0005544">
    <property type="term" value="F:calcium-dependent phospholipid binding"/>
    <property type="evidence" value="ECO:0007669"/>
    <property type="project" value="TreeGrafter"/>
</dbReference>
<gene>
    <name evidence="5 6 7 8 9" type="primary">LOC116289388</name>
</gene>
<dbReference type="Pfam" id="PF00168">
    <property type="entry name" value="C2"/>
    <property type="match status" value="2"/>
</dbReference>
<dbReference type="RefSeq" id="XP_031552150.1">
    <property type="nucleotide sequence ID" value="XM_031696290.1"/>
</dbReference>
<keyword evidence="2" id="KW-1133">Transmembrane helix</keyword>
<dbReference type="RefSeq" id="XP_031552149.1">
    <property type="nucleotide sequence ID" value="XM_031696289.1"/>
</dbReference>
<evidence type="ECO:0000313" key="7">
    <source>
        <dbReference type="RefSeq" id="XP_031552149.1"/>
    </source>
</evidence>
<organism evidence="4 6">
    <name type="scientific">Actinia tenebrosa</name>
    <name type="common">Australian red waratah sea anemone</name>
    <dbReference type="NCBI Taxonomy" id="6105"/>
    <lineage>
        <taxon>Eukaryota</taxon>
        <taxon>Metazoa</taxon>
        <taxon>Cnidaria</taxon>
        <taxon>Anthozoa</taxon>
        <taxon>Hexacorallia</taxon>
        <taxon>Actiniaria</taxon>
        <taxon>Actiniidae</taxon>
        <taxon>Actinia</taxon>
    </lineage>
</organism>
<dbReference type="RefSeq" id="XP_031552151.1">
    <property type="nucleotide sequence ID" value="XM_031696291.1"/>
</dbReference>
<evidence type="ECO:0000256" key="2">
    <source>
        <dbReference type="SAM" id="Phobius"/>
    </source>
</evidence>
<evidence type="ECO:0000313" key="9">
    <source>
        <dbReference type="RefSeq" id="XP_031552151.1"/>
    </source>
</evidence>
<dbReference type="GO" id="GO:0048488">
    <property type="term" value="P:synaptic vesicle endocytosis"/>
    <property type="evidence" value="ECO:0007669"/>
    <property type="project" value="TreeGrafter"/>
</dbReference>
<dbReference type="GO" id="GO:0000149">
    <property type="term" value="F:SNARE binding"/>
    <property type="evidence" value="ECO:0007669"/>
    <property type="project" value="TreeGrafter"/>
</dbReference>
<dbReference type="GO" id="GO:0048791">
    <property type="term" value="P:calcium ion-regulated exocytosis of neurotransmitter"/>
    <property type="evidence" value="ECO:0007669"/>
    <property type="project" value="TreeGrafter"/>
</dbReference>